<evidence type="ECO:0000256" key="2">
    <source>
        <dbReference type="SAM" id="Phobius"/>
    </source>
</evidence>
<evidence type="ECO:0000313" key="4">
    <source>
        <dbReference type="Proteomes" id="UP000283269"/>
    </source>
</evidence>
<dbReference type="EMBL" id="NHYD01003335">
    <property type="protein sequence ID" value="PPQ80369.1"/>
    <property type="molecule type" value="Genomic_DNA"/>
</dbReference>
<feature type="transmembrane region" description="Helical" evidence="2">
    <location>
        <begin position="96"/>
        <end position="121"/>
    </location>
</feature>
<accession>A0A409WPE5</accession>
<keyword evidence="2" id="KW-0812">Transmembrane</keyword>
<keyword evidence="4" id="KW-1185">Reference proteome</keyword>
<feature type="compositionally biased region" description="Low complexity" evidence="1">
    <location>
        <begin position="61"/>
        <end position="92"/>
    </location>
</feature>
<evidence type="ECO:0000256" key="1">
    <source>
        <dbReference type="SAM" id="MobiDB-lite"/>
    </source>
</evidence>
<dbReference type="InParanoid" id="A0A409WPE5"/>
<proteinExistence type="predicted"/>
<sequence length="284" mass="29365">MSFPIANPDAPVSYSPAGPTSRLTARAVAAASATPPLTSSRAVLTFVNFSSILQGGHNGGATSSSEASLPSSSSTSASVSESTTSNSNFSSTESKALPVGVIVGGSIGGLAVVLMAIILLVSARHQSRRMRGLGARGGMTRMANLKDRPPRITEVMPFTTSAPSNSLSSNTTQLQSSYSASSEQSTKPFQIINSSGFNHPSQQIQEIGRPSNTDATSGKRQIIVTDGESSVHLPPGLVGAQNRATEQSGDVVANPDFHHEATIHPPSFIEDDSPPAYRMTSGPT</sequence>
<dbReference type="Proteomes" id="UP000283269">
    <property type="component" value="Unassembled WGS sequence"/>
</dbReference>
<gene>
    <name evidence="3" type="ORF">CVT25_003652</name>
</gene>
<dbReference type="AlphaFoldDB" id="A0A409WPE5"/>
<organism evidence="3 4">
    <name type="scientific">Psilocybe cyanescens</name>
    <dbReference type="NCBI Taxonomy" id="93625"/>
    <lineage>
        <taxon>Eukaryota</taxon>
        <taxon>Fungi</taxon>
        <taxon>Dikarya</taxon>
        <taxon>Basidiomycota</taxon>
        <taxon>Agaricomycotina</taxon>
        <taxon>Agaricomycetes</taxon>
        <taxon>Agaricomycetidae</taxon>
        <taxon>Agaricales</taxon>
        <taxon>Agaricineae</taxon>
        <taxon>Strophariaceae</taxon>
        <taxon>Psilocybe</taxon>
    </lineage>
</organism>
<evidence type="ECO:0000313" key="3">
    <source>
        <dbReference type="EMBL" id="PPQ80369.1"/>
    </source>
</evidence>
<keyword evidence="2" id="KW-0472">Membrane</keyword>
<name>A0A409WPE5_PSICY</name>
<evidence type="ECO:0008006" key="5">
    <source>
        <dbReference type="Google" id="ProtNLM"/>
    </source>
</evidence>
<reference evidence="3 4" key="1">
    <citation type="journal article" date="2018" name="Evol. Lett.">
        <title>Horizontal gene cluster transfer increased hallucinogenic mushroom diversity.</title>
        <authorList>
            <person name="Reynolds H.T."/>
            <person name="Vijayakumar V."/>
            <person name="Gluck-Thaler E."/>
            <person name="Korotkin H.B."/>
            <person name="Matheny P.B."/>
            <person name="Slot J.C."/>
        </authorList>
    </citation>
    <scope>NUCLEOTIDE SEQUENCE [LARGE SCALE GENOMIC DNA]</scope>
    <source>
        <strain evidence="3 4">2631</strain>
    </source>
</reference>
<keyword evidence="2" id="KW-1133">Transmembrane helix</keyword>
<feature type="region of interest" description="Disordered" evidence="1">
    <location>
        <begin position="257"/>
        <end position="284"/>
    </location>
</feature>
<feature type="region of interest" description="Disordered" evidence="1">
    <location>
        <begin position="57"/>
        <end position="92"/>
    </location>
</feature>
<comment type="caution">
    <text evidence="3">The sequence shown here is derived from an EMBL/GenBank/DDBJ whole genome shotgun (WGS) entry which is preliminary data.</text>
</comment>
<feature type="compositionally biased region" description="Low complexity" evidence="1">
    <location>
        <begin position="164"/>
        <end position="186"/>
    </location>
</feature>
<feature type="compositionally biased region" description="Polar residues" evidence="1">
    <location>
        <begin position="187"/>
        <end position="218"/>
    </location>
</feature>
<feature type="region of interest" description="Disordered" evidence="1">
    <location>
        <begin position="158"/>
        <end position="218"/>
    </location>
</feature>
<protein>
    <recommendedName>
        <fullName evidence="5">Mid2 domain-containing protein</fullName>
    </recommendedName>
</protein>